<evidence type="ECO:0000256" key="5">
    <source>
        <dbReference type="ARBA" id="ARBA00022747"/>
    </source>
</evidence>
<feature type="compositionally biased region" description="Basic residues" evidence="9">
    <location>
        <begin position="187"/>
        <end position="204"/>
    </location>
</feature>
<dbReference type="EMBL" id="RQYT01000008">
    <property type="protein sequence ID" value="RRD50190.1"/>
    <property type="molecule type" value="Genomic_DNA"/>
</dbReference>
<keyword evidence="6" id="KW-0238">DNA-binding</keyword>
<dbReference type="GO" id="GO:0009307">
    <property type="term" value="P:DNA restriction-modification system"/>
    <property type="evidence" value="ECO:0007669"/>
    <property type="project" value="UniProtKB-KW"/>
</dbReference>
<feature type="compositionally biased region" description="Polar residues" evidence="9">
    <location>
        <begin position="360"/>
        <end position="369"/>
    </location>
</feature>
<comment type="catalytic activity">
    <reaction evidence="7">
        <text>a 2'-deoxycytidine in DNA + S-adenosyl-L-methionine = an N(4)-methyl-2'-deoxycytidine in DNA + S-adenosyl-L-homocysteine + H(+)</text>
        <dbReference type="Rhea" id="RHEA:16857"/>
        <dbReference type="Rhea" id="RHEA-COMP:11369"/>
        <dbReference type="Rhea" id="RHEA-COMP:13674"/>
        <dbReference type="ChEBI" id="CHEBI:15378"/>
        <dbReference type="ChEBI" id="CHEBI:57856"/>
        <dbReference type="ChEBI" id="CHEBI:59789"/>
        <dbReference type="ChEBI" id="CHEBI:85452"/>
        <dbReference type="ChEBI" id="CHEBI:137933"/>
        <dbReference type="EC" id="2.1.1.113"/>
    </reaction>
</comment>
<feature type="region of interest" description="Disordered" evidence="9">
    <location>
        <begin position="354"/>
        <end position="378"/>
    </location>
</feature>
<dbReference type="AlphaFoldDB" id="A0A3P1WXR3"/>
<dbReference type="InterPro" id="IPR002941">
    <property type="entry name" value="DNA_methylase_N4/N6"/>
</dbReference>
<proteinExistence type="inferred from homology"/>
<reference evidence="11 12" key="1">
    <citation type="submission" date="2018-11" db="EMBL/GenBank/DDBJ databases">
        <title>Genomes From Bacteria Associated with the Canine Oral Cavity: a Test Case for Automated Genome-Based Taxonomic Assignment.</title>
        <authorList>
            <person name="Coil D.A."/>
            <person name="Jospin G."/>
            <person name="Darling A.E."/>
            <person name="Wallis C."/>
            <person name="Davis I.J."/>
            <person name="Harris S."/>
            <person name="Eisen J.A."/>
            <person name="Holcombe L.J."/>
            <person name="O'Flynn C."/>
        </authorList>
    </citation>
    <scope>NUCLEOTIDE SEQUENCE [LARGE SCALE GENOMIC DNA]</scope>
    <source>
        <strain evidence="11 12">OH2822_COT-296</strain>
    </source>
</reference>
<evidence type="ECO:0000313" key="12">
    <source>
        <dbReference type="Proteomes" id="UP000280935"/>
    </source>
</evidence>
<organism evidence="11 12">
    <name type="scientific">Arachnia propionica</name>
    <dbReference type="NCBI Taxonomy" id="1750"/>
    <lineage>
        <taxon>Bacteria</taxon>
        <taxon>Bacillati</taxon>
        <taxon>Actinomycetota</taxon>
        <taxon>Actinomycetes</taxon>
        <taxon>Propionibacteriales</taxon>
        <taxon>Propionibacteriaceae</taxon>
        <taxon>Arachnia</taxon>
    </lineage>
</organism>
<evidence type="ECO:0000256" key="7">
    <source>
        <dbReference type="ARBA" id="ARBA00049120"/>
    </source>
</evidence>
<comment type="caution">
    <text evidence="11">The sequence shown here is derived from an EMBL/GenBank/DDBJ whole genome shotgun (WGS) entry which is preliminary data.</text>
</comment>
<comment type="similarity">
    <text evidence="1">Belongs to the N(4)/N(6)-methyltransferase family. N(4) subfamily.</text>
</comment>
<dbReference type="GO" id="GO:0032259">
    <property type="term" value="P:methylation"/>
    <property type="evidence" value="ECO:0007669"/>
    <property type="project" value="UniProtKB-KW"/>
</dbReference>
<protein>
    <recommendedName>
        <fullName evidence="8">Methyltransferase</fullName>
        <ecNumber evidence="8">2.1.1.-</ecNumber>
    </recommendedName>
</protein>
<dbReference type="GO" id="GO:0008170">
    <property type="term" value="F:N-methyltransferase activity"/>
    <property type="evidence" value="ECO:0007669"/>
    <property type="project" value="InterPro"/>
</dbReference>
<dbReference type="PRINTS" id="PR00508">
    <property type="entry name" value="S21N4MTFRASE"/>
</dbReference>
<dbReference type="Proteomes" id="UP000280935">
    <property type="component" value="Unassembled WGS sequence"/>
</dbReference>
<dbReference type="OrthoDB" id="9773060at2"/>
<dbReference type="PROSITE" id="PS00093">
    <property type="entry name" value="N4_MTASE"/>
    <property type="match status" value="1"/>
</dbReference>
<evidence type="ECO:0000259" key="10">
    <source>
        <dbReference type="Pfam" id="PF01555"/>
    </source>
</evidence>
<dbReference type="InterPro" id="IPR017985">
    <property type="entry name" value="MeTrfase_CN4_CS"/>
</dbReference>
<keyword evidence="2 11" id="KW-0489">Methyltransferase</keyword>
<dbReference type="InterPro" id="IPR001091">
    <property type="entry name" value="RM_Methyltransferase"/>
</dbReference>
<feature type="region of interest" description="Disordered" evidence="9">
    <location>
        <begin position="169"/>
        <end position="218"/>
    </location>
</feature>
<evidence type="ECO:0000256" key="2">
    <source>
        <dbReference type="ARBA" id="ARBA00022603"/>
    </source>
</evidence>
<evidence type="ECO:0000256" key="3">
    <source>
        <dbReference type="ARBA" id="ARBA00022679"/>
    </source>
</evidence>
<keyword evidence="5" id="KW-0680">Restriction system</keyword>
<evidence type="ECO:0000256" key="1">
    <source>
        <dbReference type="ARBA" id="ARBA00010203"/>
    </source>
</evidence>
<evidence type="ECO:0000313" key="11">
    <source>
        <dbReference type="EMBL" id="RRD50190.1"/>
    </source>
</evidence>
<evidence type="ECO:0000256" key="4">
    <source>
        <dbReference type="ARBA" id="ARBA00022691"/>
    </source>
</evidence>
<dbReference type="EC" id="2.1.1.-" evidence="8"/>
<dbReference type="Gene3D" id="3.40.50.150">
    <property type="entry name" value="Vaccinia Virus protein VP39"/>
    <property type="match status" value="1"/>
</dbReference>
<dbReference type="GO" id="GO:0015667">
    <property type="term" value="F:site-specific DNA-methyltransferase (cytosine-N4-specific) activity"/>
    <property type="evidence" value="ECO:0007669"/>
    <property type="project" value="UniProtKB-EC"/>
</dbReference>
<dbReference type="RefSeq" id="WP_125227446.1">
    <property type="nucleotide sequence ID" value="NZ_RQYT01000008.1"/>
</dbReference>
<dbReference type="SUPFAM" id="SSF53335">
    <property type="entry name" value="S-adenosyl-L-methionine-dependent methyltransferases"/>
    <property type="match status" value="1"/>
</dbReference>
<evidence type="ECO:0000256" key="9">
    <source>
        <dbReference type="SAM" id="MobiDB-lite"/>
    </source>
</evidence>
<feature type="domain" description="DNA methylase N-4/N-6" evidence="10">
    <location>
        <begin position="32"/>
        <end position="348"/>
    </location>
</feature>
<dbReference type="InterPro" id="IPR029063">
    <property type="entry name" value="SAM-dependent_MTases_sf"/>
</dbReference>
<accession>A0A3P1WXR3</accession>
<keyword evidence="3 11" id="KW-0808">Transferase</keyword>
<sequence length="378" mass="42248">MTPTLTAAPQPRGTILVGDALSRLQELETGSIDCIITSPPYFRLRDYQHQGQLGLEDAVQDWVSGLLAVTDEMARVLVPTGTLWLNLGDSYSTHQREGAPKKSLLLGPERLALALIQRGWTLRNKIVWAKTNAIPSSVTDRLSCTHEVIYLLTRSSRYYFALDAIRQPPKTRCTTPDGRPSPPPRQPRAHRPHHRPPSRHRRGMPPHWRGPNTDGDQGLATMKRQKTICHPLGKNPGDVWHLAASNYRGAHFATYPTHLVDRMLLAGCPERRCRTCRAPYTRPIRRLGTEALRLALTPSCHCAPDGQASEPGIVLDPFIGSGTTAIVAEKHHRDWLGIELNPDFAQLAWQRIQGARTKRQTTPTDNPTAHHQGRKDHP</sequence>
<dbReference type="Pfam" id="PF01555">
    <property type="entry name" value="N6_N4_Mtase"/>
    <property type="match status" value="1"/>
</dbReference>
<evidence type="ECO:0000256" key="6">
    <source>
        <dbReference type="ARBA" id="ARBA00023125"/>
    </source>
</evidence>
<name>A0A3P1WXR3_9ACTN</name>
<keyword evidence="4" id="KW-0949">S-adenosyl-L-methionine</keyword>
<gene>
    <name evidence="11" type="ORF">EII35_05460</name>
</gene>
<evidence type="ECO:0000256" key="8">
    <source>
        <dbReference type="RuleBase" id="RU362026"/>
    </source>
</evidence>
<dbReference type="GO" id="GO:0003677">
    <property type="term" value="F:DNA binding"/>
    <property type="evidence" value="ECO:0007669"/>
    <property type="project" value="UniProtKB-KW"/>
</dbReference>